<proteinExistence type="predicted"/>
<dbReference type="EMBL" id="AM180252">
    <property type="protein sequence ID" value="CAJ55182.1"/>
    <property type="molecule type" value="Genomic_DNA"/>
</dbReference>
<dbReference type="AlphaFoldDB" id="Q1MP95"/>
<dbReference type="InterPro" id="IPR016181">
    <property type="entry name" value="Acyl_CoA_acyltransferase"/>
</dbReference>
<sequence>MSEAAFSPVHPSKFDNYTLLWEMTPQHSSDYTLTNIWGWKDFYGLEWMFESGLCWIRQTRHVDGADYIFWAPIGDWNSIDWVNLPLFKRGLHMQRVPEMLCSLLQEILPRKINIEETPGQWEYIYSTKDLTTLSGRRFDSKRNHLNSFFREYKEDYRPIGDSNILELIEFQKEWYKWRECKKSPSLAAEGEVLCDIFKNWGLFPSLRGGALYSNNKVIAFSIGETLDENTVVVHFEKAKPGIRGAYQAINNCFVRYECNDFDFINREQDLGEEGLKKAKQSYYPIGFLKKNYVTVFPES</sequence>
<dbReference type="InterPro" id="IPR016732">
    <property type="entry name" value="UCP018688"/>
</dbReference>
<dbReference type="Pfam" id="PF09924">
    <property type="entry name" value="LPG_synthase_C"/>
    <property type="match status" value="1"/>
</dbReference>
<dbReference type="STRING" id="363253.LI1128"/>
<keyword evidence="3" id="KW-1185">Reference proteome</keyword>
<feature type="domain" description="Phosphatidylglycerol lysyltransferase C-terminal" evidence="1">
    <location>
        <begin position="24"/>
        <end position="286"/>
    </location>
</feature>
<dbReference type="InterPro" id="IPR024320">
    <property type="entry name" value="LPG_synthase_C"/>
</dbReference>
<reference evidence="2 3" key="1">
    <citation type="submission" date="2005-11" db="EMBL/GenBank/DDBJ databases">
        <title>The complete genome sequence of Lawsonia intracellularis: the causative agent of proliferative enteropathy.</title>
        <authorList>
            <person name="Kaur K."/>
            <person name="Zhang Q."/>
            <person name="Beckler D."/>
            <person name="Munir S."/>
            <person name="Li L."/>
            <person name="Kinsley K."/>
            <person name="Herron L."/>
            <person name="Peterson A."/>
            <person name="May B."/>
            <person name="Singh S."/>
            <person name="Gebhart C."/>
            <person name="Kapur V."/>
        </authorList>
    </citation>
    <scope>NUCLEOTIDE SEQUENCE [LARGE SCALE GENOMIC DNA]</scope>
    <source>
        <strain evidence="2 3">PHE/MN1-00</strain>
    </source>
</reference>
<dbReference type="PIRSF" id="PIRSF018688">
    <property type="entry name" value="UCP018688"/>
    <property type="match status" value="1"/>
</dbReference>
<name>Q1MP95_LAWIP</name>
<evidence type="ECO:0000259" key="1">
    <source>
        <dbReference type="Pfam" id="PF09924"/>
    </source>
</evidence>
<organism evidence="2 3">
    <name type="scientific">Lawsonia intracellularis (strain PHE/MN1-00)</name>
    <dbReference type="NCBI Taxonomy" id="363253"/>
    <lineage>
        <taxon>Bacteria</taxon>
        <taxon>Pseudomonadati</taxon>
        <taxon>Thermodesulfobacteriota</taxon>
        <taxon>Desulfovibrionia</taxon>
        <taxon>Desulfovibrionales</taxon>
        <taxon>Desulfovibrionaceae</taxon>
        <taxon>Lawsonia</taxon>
    </lineage>
</organism>
<dbReference type="OrthoDB" id="9765580at2"/>
<protein>
    <submittedName>
        <fullName evidence="2">Uncharacterized conserved protein</fullName>
    </submittedName>
</protein>
<evidence type="ECO:0000313" key="3">
    <source>
        <dbReference type="Proteomes" id="UP000002430"/>
    </source>
</evidence>
<dbReference type="KEGG" id="lip:LI1128"/>
<dbReference type="eggNOG" id="COG4866">
    <property type="taxonomic scope" value="Bacteria"/>
</dbReference>
<dbReference type="Proteomes" id="UP000002430">
    <property type="component" value="Chromosome"/>
</dbReference>
<gene>
    <name evidence="2" type="ordered locus">LI1128</name>
</gene>
<dbReference type="Gene3D" id="3.40.630.30">
    <property type="match status" value="1"/>
</dbReference>
<dbReference type="PANTHER" id="PTHR41373">
    <property type="entry name" value="DUF2156 DOMAIN-CONTAINING PROTEIN"/>
    <property type="match status" value="1"/>
</dbReference>
<dbReference type="RefSeq" id="WP_011527211.1">
    <property type="nucleotide sequence ID" value="NC_008011.1"/>
</dbReference>
<accession>Q1MP95</accession>
<dbReference type="HOGENOM" id="CLU_058411_0_0_7"/>
<evidence type="ECO:0000313" key="2">
    <source>
        <dbReference type="EMBL" id="CAJ55182.1"/>
    </source>
</evidence>
<dbReference type="PANTHER" id="PTHR41373:SF1">
    <property type="entry name" value="PHOSPHATIDYLGLYCEROL LYSYLTRANSFERASE C-TERMINAL DOMAIN-CONTAINING PROTEIN"/>
    <property type="match status" value="1"/>
</dbReference>
<dbReference type="SUPFAM" id="SSF55729">
    <property type="entry name" value="Acyl-CoA N-acyltransferases (Nat)"/>
    <property type="match status" value="2"/>
</dbReference>